<dbReference type="InParanoid" id="A2E952"/>
<evidence type="ECO:0000313" key="1">
    <source>
        <dbReference type="EMBL" id="EAY10846.1"/>
    </source>
</evidence>
<accession>A2E952</accession>
<reference evidence="1" key="2">
    <citation type="journal article" date="2007" name="Science">
        <title>Draft genome sequence of the sexually transmitted pathogen Trichomonas vaginalis.</title>
        <authorList>
            <person name="Carlton J.M."/>
            <person name="Hirt R.P."/>
            <person name="Silva J.C."/>
            <person name="Delcher A.L."/>
            <person name="Schatz M."/>
            <person name="Zhao Q."/>
            <person name="Wortman J.R."/>
            <person name="Bidwell S.L."/>
            <person name="Alsmark U.C.M."/>
            <person name="Besteiro S."/>
            <person name="Sicheritz-Ponten T."/>
            <person name="Noel C.J."/>
            <person name="Dacks J.B."/>
            <person name="Foster P.G."/>
            <person name="Simillion C."/>
            <person name="Van de Peer Y."/>
            <person name="Miranda-Saavedra D."/>
            <person name="Barton G.J."/>
            <person name="Westrop G.D."/>
            <person name="Mueller S."/>
            <person name="Dessi D."/>
            <person name="Fiori P.L."/>
            <person name="Ren Q."/>
            <person name="Paulsen I."/>
            <person name="Zhang H."/>
            <person name="Bastida-Corcuera F.D."/>
            <person name="Simoes-Barbosa A."/>
            <person name="Brown M.T."/>
            <person name="Hayes R.D."/>
            <person name="Mukherjee M."/>
            <person name="Okumura C.Y."/>
            <person name="Schneider R."/>
            <person name="Smith A.J."/>
            <person name="Vanacova S."/>
            <person name="Villalvazo M."/>
            <person name="Haas B.J."/>
            <person name="Pertea M."/>
            <person name="Feldblyum T.V."/>
            <person name="Utterback T.R."/>
            <person name="Shu C.L."/>
            <person name="Osoegawa K."/>
            <person name="de Jong P.J."/>
            <person name="Hrdy I."/>
            <person name="Horvathova L."/>
            <person name="Zubacova Z."/>
            <person name="Dolezal P."/>
            <person name="Malik S.B."/>
            <person name="Logsdon J.M. Jr."/>
            <person name="Henze K."/>
            <person name="Gupta A."/>
            <person name="Wang C.C."/>
            <person name="Dunne R.L."/>
            <person name="Upcroft J.A."/>
            <person name="Upcroft P."/>
            <person name="White O."/>
            <person name="Salzberg S.L."/>
            <person name="Tang P."/>
            <person name="Chiu C.-H."/>
            <person name="Lee Y.-S."/>
            <person name="Embley T.M."/>
            <person name="Coombs G.H."/>
            <person name="Mottram J.C."/>
            <person name="Tachezy J."/>
            <person name="Fraser-Liggett C.M."/>
            <person name="Johnson P.J."/>
        </authorList>
    </citation>
    <scope>NUCLEOTIDE SEQUENCE [LARGE SCALE GENOMIC DNA]</scope>
    <source>
        <strain evidence="1">G3</strain>
    </source>
</reference>
<evidence type="ECO:0000313" key="2">
    <source>
        <dbReference type="Proteomes" id="UP000001542"/>
    </source>
</evidence>
<evidence type="ECO:0008006" key="3">
    <source>
        <dbReference type="Google" id="ProtNLM"/>
    </source>
</evidence>
<dbReference type="RefSeq" id="XP_001323069.1">
    <property type="nucleotide sequence ID" value="XM_001323034.1"/>
</dbReference>
<reference evidence="1" key="1">
    <citation type="submission" date="2006-10" db="EMBL/GenBank/DDBJ databases">
        <authorList>
            <person name="Amadeo P."/>
            <person name="Zhao Q."/>
            <person name="Wortman J."/>
            <person name="Fraser-Liggett C."/>
            <person name="Carlton J."/>
        </authorList>
    </citation>
    <scope>NUCLEOTIDE SEQUENCE</scope>
    <source>
        <strain evidence="1">G3</strain>
    </source>
</reference>
<dbReference type="SUPFAM" id="SSF51126">
    <property type="entry name" value="Pectin lyase-like"/>
    <property type="match status" value="1"/>
</dbReference>
<protein>
    <recommendedName>
        <fullName evidence="3">Right handed beta helix domain-containing protein</fullName>
    </recommendedName>
</protein>
<sequence length="345" mass="37833">MERCTMLNCQTNNQGVILVDYAKRIELTHFCFRDSFSFASTNGCLVRVSSDPKEITKLSAVSMTGVTNGDFGVDARRCEINNINISANRVSTEMLNIVSLESGVFHYCYCVDTTKATSGAAFVENLNGKTLDHFLFYNNLGKGIYALQSSISLTECGFASNAIDIYVDSSTVSVTNSQFTDFSSNDKSKVTLGSNCYTKGYGLPNQPFAMENPIGDPNHECNCAQNALSGAPYQPGEPLTAAMTPFNTAYMTPHSTAFSTPFNTAQITNEQTPFNTPIITAKETPFNTPIITAKETPNITPFITPFVTPKEINPDCEVDNRNKNKKRNIRRIKFVLALAQVAQNV</sequence>
<gene>
    <name evidence="1" type="ORF">TVAG_258480</name>
</gene>
<dbReference type="Proteomes" id="UP000001542">
    <property type="component" value="Unassembled WGS sequence"/>
</dbReference>
<dbReference type="PANTHER" id="PTHR46155">
    <property type="entry name" value="BIFUNCTIONAL INHIBITOR/LIPID-TRANSFER PROTEIN/SEED STORAGE 2S ALBUMIN SUPERFAMILY PROTEIN"/>
    <property type="match status" value="1"/>
</dbReference>
<name>A2E952_TRIV3</name>
<dbReference type="PANTHER" id="PTHR46155:SF1">
    <property type="entry name" value="BIFUNCTIONAL INHIBITOR_LIPID-TRANSFER PROTEIN_SEED STORAGE 2S ALBUMIN SUPERFAMILY PROTEIN"/>
    <property type="match status" value="1"/>
</dbReference>
<dbReference type="KEGG" id="tva:4768783"/>
<organism evidence="1 2">
    <name type="scientific">Trichomonas vaginalis (strain ATCC PRA-98 / G3)</name>
    <dbReference type="NCBI Taxonomy" id="412133"/>
    <lineage>
        <taxon>Eukaryota</taxon>
        <taxon>Metamonada</taxon>
        <taxon>Parabasalia</taxon>
        <taxon>Trichomonadida</taxon>
        <taxon>Trichomonadidae</taxon>
        <taxon>Trichomonas</taxon>
    </lineage>
</organism>
<dbReference type="OrthoDB" id="10678966at2759"/>
<dbReference type="VEuPathDB" id="TrichDB:TVAG_258480"/>
<proteinExistence type="predicted"/>
<dbReference type="EMBL" id="DS113331">
    <property type="protein sequence ID" value="EAY10846.1"/>
    <property type="molecule type" value="Genomic_DNA"/>
</dbReference>
<dbReference type="AlphaFoldDB" id="A2E952"/>
<dbReference type="InterPro" id="IPR011050">
    <property type="entry name" value="Pectin_lyase_fold/virulence"/>
</dbReference>
<dbReference type="VEuPathDB" id="TrichDB:TVAGG3_0542500"/>
<keyword evidence="2" id="KW-1185">Reference proteome</keyword>